<feature type="transmembrane region" description="Helical" evidence="1">
    <location>
        <begin position="6"/>
        <end position="22"/>
    </location>
</feature>
<comment type="caution">
    <text evidence="2">The sequence shown here is derived from an EMBL/GenBank/DDBJ whole genome shotgun (WGS) entry which is preliminary data.</text>
</comment>
<feature type="transmembrane region" description="Helical" evidence="1">
    <location>
        <begin position="34"/>
        <end position="56"/>
    </location>
</feature>
<evidence type="ECO:0000313" key="2">
    <source>
        <dbReference type="EMBL" id="MDB8605164.1"/>
    </source>
</evidence>
<reference evidence="2" key="1">
    <citation type="submission" date="2023-01" db="EMBL/GenBank/DDBJ databases">
        <title>Human gut microbiome strain richness.</title>
        <authorList>
            <person name="Chen-Liaw A."/>
        </authorList>
    </citation>
    <scope>NUCLEOTIDE SEQUENCE</scope>
    <source>
        <strain evidence="2">1001283st1_B9_1001283B150217_161031</strain>
    </source>
</reference>
<dbReference type="RefSeq" id="WP_195914458.1">
    <property type="nucleotide sequence ID" value="NZ_CP145860.1"/>
</dbReference>
<accession>A0AB35IP05</accession>
<gene>
    <name evidence="2" type="ORF">PNU22_01520</name>
</gene>
<evidence type="ECO:0000313" key="3">
    <source>
        <dbReference type="Proteomes" id="UP001212483"/>
    </source>
</evidence>
<protein>
    <submittedName>
        <fullName evidence="2">Uncharacterized protein</fullName>
    </submittedName>
</protein>
<proteinExistence type="predicted"/>
<evidence type="ECO:0000256" key="1">
    <source>
        <dbReference type="SAM" id="Phobius"/>
    </source>
</evidence>
<sequence>MKISYMVVVFILGSLILYSIIKGKGNLKVSLIELFRAFLSVFSLMGFILTCTGSFFQGISASMKEIDEDLKLDKLKKDEDLKEEFRLVFNTVYQELKALHSNDELTKELLSDFYYDSVSQTSKLVFKRFMELTERERLIDRIKEVANASILNSNYFITEITEPKLYPGSGGTYVSNVIFDLNENNELRQRRLAEQVERENSEVDSVESVLD</sequence>
<dbReference type="AlphaFoldDB" id="A0AB35IP05"/>
<keyword evidence="1" id="KW-0812">Transmembrane</keyword>
<keyword evidence="1" id="KW-1133">Transmembrane helix</keyword>
<organism evidence="2 3">
    <name type="scientific">Streptococcus salivarius</name>
    <dbReference type="NCBI Taxonomy" id="1304"/>
    <lineage>
        <taxon>Bacteria</taxon>
        <taxon>Bacillati</taxon>
        <taxon>Bacillota</taxon>
        <taxon>Bacilli</taxon>
        <taxon>Lactobacillales</taxon>
        <taxon>Streptococcaceae</taxon>
        <taxon>Streptococcus</taxon>
    </lineage>
</organism>
<name>A0AB35IP05_STRSL</name>
<dbReference type="EMBL" id="JAQMJO010000001">
    <property type="protein sequence ID" value="MDB8605164.1"/>
    <property type="molecule type" value="Genomic_DNA"/>
</dbReference>
<dbReference type="Proteomes" id="UP001212483">
    <property type="component" value="Unassembled WGS sequence"/>
</dbReference>
<keyword evidence="1" id="KW-0472">Membrane</keyword>